<accession>A0A2N8P8U7</accession>
<keyword evidence="2" id="KW-1185">Reference proteome</keyword>
<dbReference type="RefSeq" id="WP_073445541.1">
    <property type="nucleotide sequence ID" value="NZ_LJSN01000003.1"/>
</dbReference>
<evidence type="ECO:0000313" key="2">
    <source>
        <dbReference type="Proteomes" id="UP000236047"/>
    </source>
</evidence>
<evidence type="ECO:0000313" key="1">
    <source>
        <dbReference type="EMBL" id="PNE37447.1"/>
    </source>
</evidence>
<gene>
    <name evidence="1" type="ORF">AOB60_24375</name>
</gene>
<dbReference type="EMBL" id="LJSN01000003">
    <property type="protein sequence ID" value="PNE37447.1"/>
    <property type="molecule type" value="Genomic_DNA"/>
</dbReference>
<proteinExistence type="predicted"/>
<dbReference type="AlphaFoldDB" id="A0A2N8P8U7"/>
<organism evidence="1 2">
    <name type="scientific">Streptomyces noursei</name>
    <name type="common">Streptomyces albulus</name>
    <dbReference type="NCBI Taxonomy" id="1971"/>
    <lineage>
        <taxon>Bacteria</taxon>
        <taxon>Bacillati</taxon>
        <taxon>Actinomycetota</taxon>
        <taxon>Actinomycetes</taxon>
        <taxon>Kitasatosporales</taxon>
        <taxon>Streptomycetaceae</taxon>
        <taxon>Streptomyces</taxon>
    </lineage>
</organism>
<sequence>MLLVLTGAAAARLKRCIADLRSLANADPDLPTAGIRAGVTTLDQLREQGRFACIFTPILGPATPTDIWLSPNSNTASAA</sequence>
<protein>
    <submittedName>
        <fullName evidence="1">Uncharacterized protein</fullName>
    </submittedName>
</protein>
<comment type="caution">
    <text evidence="1">The sequence shown here is derived from an EMBL/GenBank/DDBJ whole genome shotgun (WGS) entry which is preliminary data.</text>
</comment>
<dbReference type="Proteomes" id="UP000236047">
    <property type="component" value="Unassembled WGS sequence"/>
</dbReference>
<reference evidence="2" key="1">
    <citation type="submission" date="2015-09" db="EMBL/GenBank/DDBJ databases">
        <authorList>
            <person name="Graham D.E."/>
            <person name="Mahan K.M."/>
            <person name="Klingeman D.M."/>
            <person name="Fida T."/>
            <person name="Giannone R.J."/>
            <person name="Hettich R.L."/>
            <person name="Parry R.J."/>
            <person name="Spain J.C."/>
        </authorList>
    </citation>
    <scope>NUCLEOTIDE SEQUENCE [LARGE SCALE GENOMIC DNA]</scope>
    <source>
        <strain evidence="2">JCM 4701</strain>
    </source>
</reference>
<name>A0A2N8P8U7_STRNR</name>